<gene>
    <name evidence="3" type="ORF">GCM10011378_40270</name>
</gene>
<reference evidence="4" key="1">
    <citation type="journal article" date="2019" name="Int. J. Syst. Evol. Microbiol.">
        <title>The Global Catalogue of Microorganisms (GCM) 10K type strain sequencing project: providing services to taxonomists for standard genome sequencing and annotation.</title>
        <authorList>
            <consortium name="The Broad Institute Genomics Platform"/>
            <consortium name="The Broad Institute Genome Sequencing Center for Infectious Disease"/>
            <person name="Wu L."/>
            <person name="Ma J."/>
        </authorList>
    </citation>
    <scope>NUCLEOTIDE SEQUENCE [LARGE SCALE GENOMIC DNA]</scope>
    <source>
        <strain evidence="4">CGMCC 1.12990</strain>
    </source>
</reference>
<dbReference type="EMBL" id="BMGS01000015">
    <property type="protein sequence ID" value="GGG60243.1"/>
    <property type="molecule type" value="Genomic_DNA"/>
</dbReference>
<feature type="region of interest" description="Disordered" evidence="1">
    <location>
        <begin position="24"/>
        <end position="47"/>
    </location>
</feature>
<feature type="chain" id="PRO_5046029127" evidence="2">
    <location>
        <begin position="24"/>
        <end position="247"/>
    </location>
</feature>
<dbReference type="PROSITE" id="PS51257">
    <property type="entry name" value="PROKAR_LIPOPROTEIN"/>
    <property type="match status" value="1"/>
</dbReference>
<comment type="caution">
    <text evidence="3">The sequence shown here is derived from an EMBL/GenBank/DDBJ whole genome shotgun (WGS) entry which is preliminary data.</text>
</comment>
<keyword evidence="4" id="KW-1185">Reference proteome</keyword>
<protein>
    <submittedName>
        <fullName evidence="3">Uncharacterized protein</fullName>
    </submittedName>
</protein>
<feature type="signal peptide" evidence="2">
    <location>
        <begin position="1"/>
        <end position="23"/>
    </location>
</feature>
<keyword evidence="2" id="KW-0732">Signal</keyword>
<name>A0ABQ1X4Z8_9BACT</name>
<proteinExistence type="predicted"/>
<dbReference type="Proteomes" id="UP000601361">
    <property type="component" value="Unassembled WGS sequence"/>
</dbReference>
<evidence type="ECO:0000313" key="3">
    <source>
        <dbReference type="EMBL" id="GGG60243.1"/>
    </source>
</evidence>
<evidence type="ECO:0000313" key="4">
    <source>
        <dbReference type="Proteomes" id="UP000601361"/>
    </source>
</evidence>
<evidence type="ECO:0000256" key="1">
    <source>
        <dbReference type="SAM" id="MobiDB-lite"/>
    </source>
</evidence>
<organism evidence="3 4">
    <name type="scientific">Hymenobacter glacieicola</name>
    <dbReference type="NCBI Taxonomy" id="1562124"/>
    <lineage>
        <taxon>Bacteria</taxon>
        <taxon>Pseudomonadati</taxon>
        <taxon>Bacteroidota</taxon>
        <taxon>Cytophagia</taxon>
        <taxon>Cytophagales</taxon>
        <taxon>Hymenobacteraceae</taxon>
        <taxon>Hymenobacter</taxon>
    </lineage>
</organism>
<sequence>MRTILIHWLALPAVLLSCGHASTSPPDAVKPGAETPESTEGGDRQQRVAVPKTPYTDTWYEYADSTGKRVIIENSLPKGGLRYTAPDGREYVYAVFWTRIVNETAAPVHVSIAVPADSFNLADAPPPPFKWSTEAPAALQQQPALPDNYFKLILPAEEMTLDKLPLFNYGLRDLKAVVDSQRQPSSLQRTVQPKATRFFYVIVLSKRGVEGVIRAGFRVKDDKLYYRVNGTDIYCGHASMKHVTRQQ</sequence>
<accession>A0ABQ1X4Z8</accession>
<dbReference type="RefSeq" id="WP_188559659.1">
    <property type="nucleotide sequence ID" value="NZ_BMGS01000015.1"/>
</dbReference>
<evidence type="ECO:0000256" key="2">
    <source>
        <dbReference type="SAM" id="SignalP"/>
    </source>
</evidence>